<organism evidence="1 2">
    <name type="scientific">Choristoneura fumiferana</name>
    <name type="common">Spruce budworm moth</name>
    <name type="synonym">Archips fumiferana</name>
    <dbReference type="NCBI Taxonomy" id="7141"/>
    <lineage>
        <taxon>Eukaryota</taxon>
        <taxon>Metazoa</taxon>
        <taxon>Ecdysozoa</taxon>
        <taxon>Arthropoda</taxon>
        <taxon>Hexapoda</taxon>
        <taxon>Insecta</taxon>
        <taxon>Pterygota</taxon>
        <taxon>Neoptera</taxon>
        <taxon>Endopterygota</taxon>
        <taxon>Lepidoptera</taxon>
        <taxon>Glossata</taxon>
        <taxon>Ditrysia</taxon>
        <taxon>Tortricoidea</taxon>
        <taxon>Tortricidae</taxon>
        <taxon>Tortricinae</taxon>
        <taxon>Choristoneura</taxon>
    </lineage>
</organism>
<protein>
    <submittedName>
        <fullName evidence="1">Uncharacterized protein</fullName>
    </submittedName>
</protein>
<dbReference type="EMBL" id="CM046119">
    <property type="protein sequence ID" value="KAI8425523.1"/>
    <property type="molecule type" value="Genomic_DNA"/>
</dbReference>
<accession>A0ACC0JN20</accession>
<evidence type="ECO:0000313" key="2">
    <source>
        <dbReference type="Proteomes" id="UP001064048"/>
    </source>
</evidence>
<keyword evidence="2" id="KW-1185">Reference proteome</keyword>
<gene>
    <name evidence="1" type="ORF">MSG28_011349</name>
</gene>
<sequence>MIVRFWSVLCLGVLVASAHKAEGNNDNEDDFSDSRLWSCIRRAHTCSGDVGVG</sequence>
<dbReference type="Proteomes" id="UP001064048">
    <property type="component" value="Chromosome 19"/>
</dbReference>
<name>A0ACC0JN20_CHOFU</name>
<reference evidence="1 2" key="1">
    <citation type="journal article" date="2022" name="Genome Biol. Evol.">
        <title>The Spruce Budworm Genome: Reconstructing the Evolutionary History of Antifreeze Proteins.</title>
        <authorList>
            <person name="Beliveau C."/>
            <person name="Gagne P."/>
            <person name="Picq S."/>
            <person name="Vernygora O."/>
            <person name="Keeling C.I."/>
            <person name="Pinkney K."/>
            <person name="Doucet D."/>
            <person name="Wen F."/>
            <person name="Johnston J.S."/>
            <person name="Maaroufi H."/>
            <person name="Boyle B."/>
            <person name="Laroche J."/>
            <person name="Dewar K."/>
            <person name="Juretic N."/>
            <person name="Blackburn G."/>
            <person name="Nisole A."/>
            <person name="Brunet B."/>
            <person name="Brandao M."/>
            <person name="Lumley L."/>
            <person name="Duan J."/>
            <person name="Quan G."/>
            <person name="Lucarotti C.J."/>
            <person name="Roe A.D."/>
            <person name="Sperling F.A.H."/>
            <person name="Levesque R.C."/>
            <person name="Cusson M."/>
        </authorList>
    </citation>
    <scope>NUCLEOTIDE SEQUENCE [LARGE SCALE GENOMIC DNA]</scope>
    <source>
        <strain evidence="1">Glfc:IPQL:Cfum</strain>
    </source>
</reference>
<comment type="caution">
    <text evidence="1">The sequence shown here is derived from an EMBL/GenBank/DDBJ whole genome shotgun (WGS) entry which is preliminary data.</text>
</comment>
<evidence type="ECO:0000313" key="1">
    <source>
        <dbReference type="EMBL" id="KAI8425523.1"/>
    </source>
</evidence>
<proteinExistence type="predicted"/>